<feature type="domain" description="FAD-binding FR-type" evidence="12">
    <location>
        <begin position="22"/>
        <end position="124"/>
    </location>
</feature>
<dbReference type="RefSeq" id="WP_089231236.1">
    <property type="nucleotide sequence ID" value="NZ_FZOY01000001.1"/>
</dbReference>
<dbReference type="InterPro" id="IPR050415">
    <property type="entry name" value="MRET"/>
</dbReference>
<dbReference type="GO" id="GO:0016491">
    <property type="term" value="F:oxidoreductase activity"/>
    <property type="evidence" value="ECO:0007669"/>
    <property type="project" value="UniProtKB-KW"/>
</dbReference>
<dbReference type="InterPro" id="IPR008333">
    <property type="entry name" value="Cbr1-like_FAD-bd_dom"/>
</dbReference>
<dbReference type="Proteomes" id="UP000198426">
    <property type="component" value="Unassembled WGS sequence"/>
</dbReference>
<keyword evidence="4" id="KW-0479">Metal-binding</keyword>
<dbReference type="GO" id="GO:0051537">
    <property type="term" value="F:2 iron, 2 sulfur cluster binding"/>
    <property type="evidence" value="ECO:0007669"/>
    <property type="project" value="UniProtKB-KW"/>
</dbReference>
<dbReference type="InterPro" id="IPR001433">
    <property type="entry name" value="OxRdtase_FAD/NAD-bd"/>
</dbReference>
<keyword evidence="6" id="KW-0560">Oxidoreductase</keyword>
<dbReference type="CDD" id="cd00207">
    <property type="entry name" value="fer2"/>
    <property type="match status" value="1"/>
</dbReference>
<dbReference type="Gene3D" id="3.10.20.30">
    <property type="match status" value="1"/>
</dbReference>
<keyword evidence="8" id="KW-0411">Iron-sulfur</keyword>
<dbReference type="Gene3D" id="3.40.50.80">
    <property type="entry name" value="Nucleotide-binding domain of ferredoxin-NADP reductase (FNR) module"/>
    <property type="match status" value="1"/>
</dbReference>
<evidence type="ECO:0000256" key="3">
    <source>
        <dbReference type="ARBA" id="ARBA00022714"/>
    </source>
</evidence>
<proteinExistence type="inferred from homology"/>
<keyword evidence="7" id="KW-0408">Iron</keyword>
<reference evidence="13 14" key="1">
    <citation type="submission" date="2017-06" db="EMBL/GenBank/DDBJ databases">
        <authorList>
            <person name="Kim H.J."/>
            <person name="Triplett B.A."/>
        </authorList>
    </citation>
    <scope>NUCLEOTIDE SEQUENCE [LARGE SCALE GENOMIC DNA]</scope>
    <source>
        <strain evidence="13 14">DSM 29339</strain>
    </source>
</reference>
<dbReference type="AlphaFoldDB" id="A0A239D6N9"/>
<dbReference type="GO" id="GO:0046872">
    <property type="term" value="F:metal ion binding"/>
    <property type="evidence" value="ECO:0007669"/>
    <property type="project" value="UniProtKB-KW"/>
</dbReference>
<dbReference type="InterPro" id="IPR017927">
    <property type="entry name" value="FAD-bd_FR_type"/>
</dbReference>
<dbReference type="PRINTS" id="PR00406">
    <property type="entry name" value="CYTB5RDTASE"/>
</dbReference>
<comment type="cofactor">
    <cofactor evidence="9">
        <name>[2Fe-2S] cluster</name>
        <dbReference type="ChEBI" id="CHEBI:190135"/>
    </cofactor>
</comment>
<keyword evidence="2" id="KW-0285">Flavoprotein</keyword>
<name>A0A239D6N9_9RHOB</name>
<dbReference type="PANTHER" id="PTHR47354:SF6">
    <property type="entry name" value="NADH OXIDOREDUCTASE HCR"/>
    <property type="match status" value="1"/>
</dbReference>
<dbReference type="CDD" id="cd06215">
    <property type="entry name" value="FNR_iron_sulfur_binding_1"/>
    <property type="match status" value="1"/>
</dbReference>
<evidence type="ECO:0000259" key="11">
    <source>
        <dbReference type="PROSITE" id="PS51085"/>
    </source>
</evidence>
<dbReference type="Pfam" id="PF00111">
    <property type="entry name" value="Fer2"/>
    <property type="match status" value="1"/>
</dbReference>
<evidence type="ECO:0000256" key="6">
    <source>
        <dbReference type="ARBA" id="ARBA00023002"/>
    </source>
</evidence>
<gene>
    <name evidence="13" type="ORF">SAMN05421757_101668</name>
</gene>
<dbReference type="PROSITE" id="PS51384">
    <property type="entry name" value="FAD_FR"/>
    <property type="match status" value="1"/>
</dbReference>
<comment type="cofactor">
    <cofactor evidence="1">
        <name>FAD</name>
        <dbReference type="ChEBI" id="CHEBI:57692"/>
    </cofactor>
</comment>
<dbReference type="InterPro" id="IPR001041">
    <property type="entry name" value="2Fe-2S_ferredoxin-type"/>
</dbReference>
<dbReference type="PROSITE" id="PS51085">
    <property type="entry name" value="2FE2S_FER_2"/>
    <property type="match status" value="1"/>
</dbReference>
<dbReference type="InterPro" id="IPR006058">
    <property type="entry name" value="2Fe2S_fd_BS"/>
</dbReference>
<evidence type="ECO:0000256" key="1">
    <source>
        <dbReference type="ARBA" id="ARBA00001974"/>
    </source>
</evidence>
<accession>A0A239D6N9</accession>
<sequence length="362" mass="39177">MALDASFSTLPFPKAGLPAHPSRQRLLRLVGRRQETPDVVTFDFEVLDDRLRHHPGQAIALDLPMAGGTATRTFTLASSGIDPRRVSVTVKAGSPGNATRWMHETLHPGAEITARGPFGRFTLAAHPGKPLLLVGGGSGFTPMMSMLRWLHARRETADVAAIQVARRVEDLLFTEELGRIAANMPNLRLFDVVTAPGAGEAWRGYRGRPDRAMIRAMFPDVGRRVAFCCGPEGFMSQMRRVLGAEGLDARQFHTESFGTAPVRIAEAPASEDAAWDGVAVKYRGQIHDLPPDQPLSTALAARGQRIPTGCGEGQCGTCRLRLLEGEVEMQQQGGLSEREVEQGYILACCSRPKGPVTLADPA</sequence>
<dbReference type="SUPFAM" id="SSF54292">
    <property type="entry name" value="2Fe-2S ferredoxin-like"/>
    <property type="match status" value="1"/>
</dbReference>
<dbReference type="InterPro" id="IPR039261">
    <property type="entry name" value="FNR_nucleotide-bd"/>
</dbReference>
<dbReference type="InterPro" id="IPR012675">
    <property type="entry name" value="Beta-grasp_dom_sf"/>
</dbReference>
<dbReference type="PROSITE" id="PS00197">
    <property type="entry name" value="2FE2S_FER_1"/>
    <property type="match status" value="1"/>
</dbReference>
<dbReference type="PANTHER" id="PTHR47354">
    <property type="entry name" value="NADH OXIDOREDUCTASE HCR"/>
    <property type="match status" value="1"/>
</dbReference>
<evidence type="ECO:0000313" key="14">
    <source>
        <dbReference type="Proteomes" id="UP000198426"/>
    </source>
</evidence>
<evidence type="ECO:0000256" key="5">
    <source>
        <dbReference type="ARBA" id="ARBA00022827"/>
    </source>
</evidence>
<evidence type="ECO:0000256" key="4">
    <source>
        <dbReference type="ARBA" id="ARBA00022723"/>
    </source>
</evidence>
<dbReference type="PRINTS" id="PR00371">
    <property type="entry name" value="FPNCR"/>
</dbReference>
<evidence type="ECO:0000259" key="12">
    <source>
        <dbReference type="PROSITE" id="PS51384"/>
    </source>
</evidence>
<dbReference type="Pfam" id="PF00970">
    <property type="entry name" value="FAD_binding_6"/>
    <property type="match status" value="1"/>
</dbReference>
<dbReference type="Pfam" id="PF00175">
    <property type="entry name" value="NAD_binding_1"/>
    <property type="match status" value="1"/>
</dbReference>
<dbReference type="Gene3D" id="2.40.30.10">
    <property type="entry name" value="Translation factors"/>
    <property type="match status" value="1"/>
</dbReference>
<evidence type="ECO:0000256" key="7">
    <source>
        <dbReference type="ARBA" id="ARBA00023004"/>
    </source>
</evidence>
<dbReference type="SUPFAM" id="SSF52343">
    <property type="entry name" value="Ferredoxin reductase-like, C-terminal NADP-linked domain"/>
    <property type="match status" value="1"/>
</dbReference>
<keyword evidence="14" id="KW-1185">Reference proteome</keyword>
<dbReference type="InterPro" id="IPR036010">
    <property type="entry name" value="2Fe-2S_ferredoxin-like_sf"/>
</dbReference>
<dbReference type="InterPro" id="IPR017938">
    <property type="entry name" value="Riboflavin_synthase-like_b-brl"/>
</dbReference>
<evidence type="ECO:0000256" key="8">
    <source>
        <dbReference type="ARBA" id="ARBA00023014"/>
    </source>
</evidence>
<evidence type="ECO:0000256" key="2">
    <source>
        <dbReference type="ARBA" id="ARBA00022630"/>
    </source>
</evidence>
<keyword evidence="5" id="KW-0274">FAD</keyword>
<dbReference type="SUPFAM" id="SSF63380">
    <property type="entry name" value="Riboflavin synthase domain-like"/>
    <property type="match status" value="1"/>
</dbReference>
<evidence type="ECO:0000256" key="9">
    <source>
        <dbReference type="ARBA" id="ARBA00034078"/>
    </source>
</evidence>
<keyword evidence="3" id="KW-0001">2Fe-2S</keyword>
<comment type="similarity">
    <text evidence="10">In the N-terminal section; belongs to the FAD-binding oxidoreductase type 6 family.</text>
</comment>
<dbReference type="OrthoDB" id="9796486at2"/>
<evidence type="ECO:0000256" key="10">
    <source>
        <dbReference type="ARBA" id="ARBA00061434"/>
    </source>
</evidence>
<organism evidence="13 14">
    <name type="scientific">Tropicimonas sediminicola</name>
    <dbReference type="NCBI Taxonomy" id="1031541"/>
    <lineage>
        <taxon>Bacteria</taxon>
        <taxon>Pseudomonadati</taxon>
        <taxon>Pseudomonadota</taxon>
        <taxon>Alphaproteobacteria</taxon>
        <taxon>Rhodobacterales</taxon>
        <taxon>Roseobacteraceae</taxon>
        <taxon>Tropicimonas</taxon>
    </lineage>
</organism>
<protein>
    <submittedName>
        <fullName evidence="13">Ferredoxin-NADP reductase</fullName>
    </submittedName>
</protein>
<feature type="domain" description="2Fe-2S ferredoxin-type" evidence="11">
    <location>
        <begin position="276"/>
        <end position="362"/>
    </location>
</feature>
<dbReference type="EMBL" id="FZOY01000001">
    <property type="protein sequence ID" value="SNS27822.1"/>
    <property type="molecule type" value="Genomic_DNA"/>
</dbReference>
<evidence type="ECO:0000313" key="13">
    <source>
        <dbReference type="EMBL" id="SNS27822.1"/>
    </source>
</evidence>
<dbReference type="InterPro" id="IPR001709">
    <property type="entry name" value="Flavoprot_Pyr_Nucl_cyt_Rdtase"/>
</dbReference>